<gene>
    <name evidence="2" type="ORF">BMG03_15310</name>
</gene>
<evidence type="ECO:0000313" key="2">
    <source>
        <dbReference type="EMBL" id="AQS49004.1"/>
    </source>
</evidence>
<feature type="transmembrane region" description="Helical" evidence="1">
    <location>
        <begin position="52"/>
        <end position="73"/>
    </location>
</feature>
<dbReference type="Gene3D" id="3.90.226.10">
    <property type="entry name" value="2-enoyl-CoA Hydratase, Chain A, domain 1"/>
    <property type="match status" value="1"/>
</dbReference>
<feature type="transmembrane region" description="Helical" evidence="1">
    <location>
        <begin position="27"/>
        <end position="45"/>
    </location>
</feature>
<keyword evidence="1" id="KW-1133">Transmembrane helix</keyword>
<keyword evidence="1" id="KW-0812">Transmembrane</keyword>
<reference evidence="2 3" key="1">
    <citation type="submission" date="2017-01" db="EMBL/GenBank/DDBJ databases">
        <title>The complete genome sequence of a sulfur-oxidizing marine bacterium Thioclava sp. 25B10_4T.</title>
        <authorList>
            <person name="Liu Y."/>
            <person name="Lai Q."/>
            <person name="Shao Z."/>
        </authorList>
    </citation>
    <scope>NUCLEOTIDE SEQUENCE [LARGE SCALE GENOMIC DNA]</scope>
    <source>
        <strain evidence="2 3">25B10_4</strain>
    </source>
</reference>
<proteinExistence type="predicted"/>
<evidence type="ECO:0000256" key="1">
    <source>
        <dbReference type="SAM" id="Phobius"/>
    </source>
</evidence>
<dbReference type="Proteomes" id="UP000185622">
    <property type="component" value="Chromosome"/>
</dbReference>
<dbReference type="EMBL" id="CP019437">
    <property type="protein sequence ID" value="AQS49004.1"/>
    <property type="molecule type" value="Genomic_DNA"/>
</dbReference>
<feature type="transmembrane region" description="Helical" evidence="1">
    <location>
        <begin position="93"/>
        <end position="111"/>
    </location>
</feature>
<protein>
    <submittedName>
        <fullName evidence="2">Uncharacterized protein</fullName>
    </submittedName>
</protein>
<name>A0ABM6IJQ7_9RHOB</name>
<accession>A0ABM6IJQ7</accession>
<dbReference type="SUPFAM" id="SSF52096">
    <property type="entry name" value="ClpP/crotonase"/>
    <property type="match status" value="1"/>
</dbReference>
<dbReference type="RefSeq" id="WP_075774296.1">
    <property type="nucleotide sequence ID" value="NZ_CP019437.1"/>
</dbReference>
<keyword evidence="3" id="KW-1185">Reference proteome</keyword>
<sequence>MARATRTSQPAPLWGIGAYWRGAYPPWIALIVVLIGGRFAVARLWQVVSPPVPMPLFSMLILADIALAVWQVVGAWRSVSHWVDARARGDVLFAARVAIGAVAVVSATHALDQSARQTMALAPIAHAGPMPLEVRNGIAYLTGDISYDLLARFEATPTQGVSAIDLDSAGGHVFAARALAQRVMRRGLKTRVTKRCYSACTLIFMAGAHRDLGPEGKLGFHGYSLEAYPLPIDIGKEEEIDRAFLRERGVTARFAARVFATPHTDIWRPDRHALTAAGVLRD</sequence>
<organism evidence="2 3">
    <name type="scientific">Thioclava nitratireducens</name>
    <dbReference type="NCBI Taxonomy" id="1915078"/>
    <lineage>
        <taxon>Bacteria</taxon>
        <taxon>Pseudomonadati</taxon>
        <taxon>Pseudomonadota</taxon>
        <taxon>Alphaproteobacteria</taxon>
        <taxon>Rhodobacterales</taxon>
        <taxon>Paracoccaceae</taxon>
        <taxon>Thioclava</taxon>
    </lineage>
</organism>
<evidence type="ECO:0000313" key="3">
    <source>
        <dbReference type="Proteomes" id="UP000185622"/>
    </source>
</evidence>
<dbReference type="InterPro" id="IPR029045">
    <property type="entry name" value="ClpP/crotonase-like_dom_sf"/>
</dbReference>
<keyword evidence="1" id="KW-0472">Membrane</keyword>